<evidence type="ECO:0000313" key="2">
    <source>
        <dbReference type="Proteomes" id="UP000031602"/>
    </source>
</evidence>
<protein>
    <submittedName>
        <fullName evidence="1">Uncharacterized protein</fullName>
    </submittedName>
</protein>
<reference evidence="1 2" key="1">
    <citation type="journal article" date="2014" name="PLoS ONE">
        <title>Genomic, Proteomic, Morphological, and Phylogenetic Analyses of vB_EcoP_SU10, a Podoviridae Phage with C3 Morphology.</title>
        <authorList>
            <person name="Mirzaei M.K."/>
            <person name="Eriksson H."/>
            <person name="Kasuga K."/>
            <person name="Haggard-Ljungquist E."/>
            <person name="Nilsson A.S."/>
        </authorList>
    </citation>
    <scope>NUCLEOTIDE SEQUENCE [LARGE SCALE GENOMIC DNA]</scope>
</reference>
<dbReference type="GeneID" id="24725269"/>
<name>A0A0B4N0E2_9CAUD</name>
<dbReference type="OrthoDB" id="16195at10239"/>
<dbReference type="EMBL" id="KM044272">
    <property type="protein sequence ID" value="AIF71820.1"/>
    <property type="molecule type" value="Genomic_DNA"/>
</dbReference>
<gene>
    <name evidence="1" type="ORF">SU10_068</name>
</gene>
<proteinExistence type="predicted"/>
<dbReference type="RefSeq" id="YP_009152919.1">
    <property type="nucleotide sequence ID" value="NC_027395.1"/>
</dbReference>
<sequence>MLDLSKVAPPTEEITKSKVMQQFYHRDMLGRFIKNRDVVAWSIGNQGYLLKVLQVTGSTAKRVKVYDPEMGRSKSVDPQNCIVITQQVMDNIARNVANSVELDGENPNA</sequence>
<keyword evidence="2" id="KW-1185">Reference proteome</keyword>
<organism evidence="1 2">
    <name type="scientific">Escherichia phage vB_EcoP_SU10</name>
    <dbReference type="NCBI Taxonomy" id="1519788"/>
    <lineage>
        <taxon>Viruses</taxon>
        <taxon>Duplodnaviria</taxon>
        <taxon>Heunggongvirae</taxon>
        <taxon>Uroviricota</taxon>
        <taxon>Caudoviricetes</taxon>
        <taxon>Mktvariviridae</taxon>
        <taxon>Gordonclarkvirinae</taxon>
        <taxon>Kuravirus</taxon>
        <taxon>Kuravirus CHD5UKE1</taxon>
        <taxon>Kuravirus SU10</taxon>
    </lineage>
</organism>
<accession>A0A0B4N0E2</accession>
<dbReference type="Proteomes" id="UP000031602">
    <property type="component" value="Segment"/>
</dbReference>
<dbReference type="KEGG" id="vg:24725269"/>
<evidence type="ECO:0000313" key="1">
    <source>
        <dbReference type="EMBL" id="AIF71820.1"/>
    </source>
</evidence>